<protein>
    <recommendedName>
        <fullName evidence="4">Pentapeptide repeat-containing protein</fullName>
    </recommendedName>
</protein>
<accession>A0ABX2H784</accession>
<dbReference type="EMBL" id="JAAITS010000031">
    <property type="protein sequence ID" value="NSG86042.1"/>
    <property type="molecule type" value="Genomic_DNA"/>
</dbReference>
<keyword evidence="1" id="KW-0175">Coiled coil</keyword>
<evidence type="ECO:0000313" key="3">
    <source>
        <dbReference type="Proteomes" id="UP001644719"/>
    </source>
</evidence>
<name>A0ABX2H784_9FIRM</name>
<organism evidence="2 3">
    <name type="scientific">Blautia faecis</name>
    <dbReference type="NCBI Taxonomy" id="871665"/>
    <lineage>
        <taxon>Bacteria</taxon>
        <taxon>Bacillati</taxon>
        <taxon>Bacillota</taxon>
        <taxon>Clostridia</taxon>
        <taxon>Lachnospirales</taxon>
        <taxon>Lachnospiraceae</taxon>
        <taxon>Blautia</taxon>
    </lineage>
</organism>
<keyword evidence="3" id="KW-1185">Reference proteome</keyword>
<dbReference type="InterPro" id="IPR001646">
    <property type="entry name" value="5peptide_repeat"/>
</dbReference>
<comment type="caution">
    <text evidence="2">The sequence shown here is derived from an EMBL/GenBank/DDBJ whole genome shotgun (WGS) entry which is preliminary data.</text>
</comment>
<dbReference type="Proteomes" id="UP001644719">
    <property type="component" value="Unassembled WGS sequence"/>
</dbReference>
<dbReference type="PANTHER" id="PTHR42999:SF1">
    <property type="entry name" value="PENTAPEPTIDE REPEAT-CONTAINING PROTEIN"/>
    <property type="match status" value="1"/>
</dbReference>
<reference evidence="2 3" key="1">
    <citation type="journal article" date="2020" name="Cell Host Microbe">
        <title>Functional and Genomic Variation between Human-Derived Isolates of Lachnospiraceae Reveals Inter- and Intra-Species Diversity.</title>
        <authorList>
            <person name="Sorbara M.T."/>
            <person name="Littmann E.R."/>
            <person name="Fontana E."/>
            <person name="Moody T.U."/>
            <person name="Kohout C.E."/>
            <person name="Gjonbalaj M."/>
            <person name="Eaton V."/>
            <person name="Seok R."/>
            <person name="Leiner I.M."/>
            <person name="Pamer E.G."/>
        </authorList>
    </citation>
    <scope>NUCLEOTIDE SEQUENCE [LARGE SCALE GENOMIC DNA]</scope>
    <source>
        <strain evidence="2 3">MSK.17.74</strain>
    </source>
</reference>
<gene>
    <name evidence="2" type="ORF">G5B17_11590</name>
</gene>
<proteinExistence type="predicted"/>
<dbReference type="Gene3D" id="2.160.20.80">
    <property type="entry name" value="E3 ubiquitin-protein ligase SopA"/>
    <property type="match status" value="1"/>
</dbReference>
<evidence type="ECO:0000256" key="1">
    <source>
        <dbReference type="SAM" id="Coils"/>
    </source>
</evidence>
<dbReference type="Pfam" id="PF13599">
    <property type="entry name" value="Pentapeptide_4"/>
    <property type="match status" value="1"/>
</dbReference>
<dbReference type="RefSeq" id="WP_173735714.1">
    <property type="nucleotide sequence ID" value="NZ_JAAITS010000031.1"/>
</dbReference>
<dbReference type="SUPFAM" id="SSF141571">
    <property type="entry name" value="Pentapeptide repeat-like"/>
    <property type="match status" value="1"/>
</dbReference>
<sequence>MQTLQKKNSQIQNKFETAVQHLQKYHQGNSLFDIRFPKYAVGQKFITPFQQLRIQNSSFCDCTFLSSLIRTNMSGSKYEKCVFDTIDFENSNLQFSNLNECTIRSCNISGSNFSNCFMDHITFNQNTFIGSNFLKTQLNNCKIQGGEMISSTLEFAEFRNTYFENLRLANLSMEYSEFNNVQMENVVLPFAQLPFIFGGLDYILLTNDNISISANMKDIKSISVDEYIQTFEDWKIFFYNRELYFPLANILLAQNKKEEALEALLSGILTMINHSDYRMLKYLCKLAASHNSVSKAECRMLYTRIEELISSMPQTPVQQYNYAIHMNDIRNILVENPKSESRLYLSLKTNILTDEQPCLYHIVSFLEMFLDIPSFALTTKTISIRHNSPYEIIAVVVGATYVLSKIVESITNIFHNVRVTGDDIIGIRNAQKNGAQNDDLDNQLKAAALRKENMEIKKLELEIEQLQADIAKNNVHTNITHNIKENEKIYLA</sequence>
<feature type="coiled-coil region" evidence="1">
    <location>
        <begin position="437"/>
        <end position="476"/>
    </location>
</feature>
<evidence type="ECO:0000313" key="2">
    <source>
        <dbReference type="EMBL" id="NSG86042.1"/>
    </source>
</evidence>
<dbReference type="PANTHER" id="PTHR42999">
    <property type="entry name" value="ANTIBIOTIC RESISTANCE PROTEIN MCBG"/>
    <property type="match status" value="1"/>
</dbReference>
<dbReference type="InterPro" id="IPR052949">
    <property type="entry name" value="PA_immunity-related"/>
</dbReference>
<evidence type="ECO:0008006" key="4">
    <source>
        <dbReference type="Google" id="ProtNLM"/>
    </source>
</evidence>